<dbReference type="NCBIfam" id="TIGR01428">
    <property type="entry name" value="HAD_type_II"/>
    <property type="match status" value="1"/>
</dbReference>
<accession>A0ABP9PS25</accession>
<dbReference type="InterPro" id="IPR036412">
    <property type="entry name" value="HAD-like_sf"/>
</dbReference>
<comment type="similarity">
    <text evidence="1">Belongs to the HAD-like hydrolase superfamily. S-2-haloalkanoic acid dehalogenase family.</text>
</comment>
<dbReference type="NCBIfam" id="TIGR01493">
    <property type="entry name" value="HAD-SF-IA-v2"/>
    <property type="match status" value="1"/>
</dbReference>
<dbReference type="Pfam" id="PF00702">
    <property type="entry name" value="Hydrolase"/>
    <property type="match status" value="1"/>
</dbReference>
<dbReference type="InterPro" id="IPR006328">
    <property type="entry name" value="2-HAD"/>
</dbReference>
<dbReference type="PANTHER" id="PTHR43316">
    <property type="entry name" value="HYDROLASE, HALOACID DELAHOGENASE-RELATED"/>
    <property type="match status" value="1"/>
</dbReference>
<dbReference type="InterPro" id="IPR023214">
    <property type="entry name" value="HAD_sf"/>
</dbReference>
<proteinExistence type="inferred from homology"/>
<dbReference type="SFLD" id="SFLDG01129">
    <property type="entry name" value="C1.5:_HAD__Beta-PGM__Phosphata"/>
    <property type="match status" value="1"/>
</dbReference>
<dbReference type="SFLD" id="SFLDS00003">
    <property type="entry name" value="Haloacid_Dehalogenase"/>
    <property type="match status" value="1"/>
</dbReference>
<organism evidence="3 4">
    <name type="scientific">Pseudonocardia eucalypti</name>
    <dbReference type="NCBI Taxonomy" id="648755"/>
    <lineage>
        <taxon>Bacteria</taxon>
        <taxon>Bacillati</taxon>
        <taxon>Actinomycetota</taxon>
        <taxon>Actinomycetes</taxon>
        <taxon>Pseudonocardiales</taxon>
        <taxon>Pseudonocardiaceae</taxon>
        <taxon>Pseudonocardia</taxon>
    </lineage>
</organism>
<protein>
    <submittedName>
        <fullName evidence="3">Haloacid dehalogenase type II</fullName>
    </submittedName>
</protein>
<dbReference type="PANTHER" id="PTHR43316:SF3">
    <property type="entry name" value="HALOACID DEHALOGENASE, TYPE II (AFU_ORTHOLOGUE AFUA_2G07750)-RELATED"/>
    <property type="match status" value="1"/>
</dbReference>
<dbReference type="Gene3D" id="3.40.50.1000">
    <property type="entry name" value="HAD superfamily/HAD-like"/>
    <property type="match status" value="1"/>
</dbReference>
<dbReference type="Gene3D" id="1.10.150.240">
    <property type="entry name" value="Putative phosphatase, domain 2"/>
    <property type="match status" value="1"/>
</dbReference>
<keyword evidence="2" id="KW-0378">Hydrolase</keyword>
<dbReference type="CDD" id="cd02588">
    <property type="entry name" value="HAD_L2-DEX"/>
    <property type="match status" value="1"/>
</dbReference>
<name>A0ABP9PS25_9PSEU</name>
<keyword evidence="4" id="KW-1185">Reference proteome</keyword>
<evidence type="ECO:0000256" key="2">
    <source>
        <dbReference type="ARBA" id="ARBA00022801"/>
    </source>
</evidence>
<sequence>MKPAALLVDIFGTTVDWWTGVAGQVTAIAAERGVQLDGGEFAGAWRERYLPSMAEVREGRRPWAYLDTLHRESLDKLLDGFGLADRFDEADRQRLVRAWHRLPAWPDAAEGLRRLRVRYPVVALSNGGFALLINLLKAEDLHFDAIISAELAHSYKPDARVYHRAAGLLDLPPEQLLMVACHGWDLDGARAAGLRTAFVERPAEKGPDQDADRPADTPTDLACASFTELAGALGC</sequence>
<dbReference type="PRINTS" id="PR00413">
    <property type="entry name" value="HADHALOGNASE"/>
</dbReference>
<evidence type="ECO:0000313" key="3">
    <source>
        <dbReference type="EMBL" id="GAA5151111.1"/>
    </source>
</evidence>
<dbReference type="InterPro" id="IPR051540">
    <property type="entry name" value="S-2-haloacid_dehalogenase"/>
</dbReference>
<gene>
    <name evidence="3" type="ORF">GCM10023321_17570</name>
</gene>
<reference evidence="4" key="1">
    <citation type="journal article" date="2019" name="Int. J. Syst. Evol. Microbiol.">
        <title>The Global Catalogue of Microorganisms (GCM) 10K type strain sequencing project: providing services to taxonomists for standard genome sequencing and annotation.</title>
        <authorList>
            <consortium name="The Broad Institute Genomics Platform"/>
            <consortium name="The Broad Institute Genome Sequencing Center for Infectious Disease"/>
            <person name="Wu L."/>
            <person name="Ma J."/>
        </authorList>
    </citation>
    <scope>NUCLEOTIDE SEQUENCE [LARGE SCALE GENOMIC DNA]</scope>
    <source>
        <strain evidence="4">JCM 18303</strain>
    </source>
</reference>
<dbReference type="SUPFAM" id="SSF56784">
    <property type="entry name" value="HAD-like"/>
    <property type="match status" value="1"/>
</dbReference>
<evidence type="ECO:0000313" key="4">
    <source>
        <dbReference type="Proteomes" id="UP001428817"/>
    </source>
</evidence>
<comment type="caution">
    <text evidence="3">The sequence shown here is derived from an EMBL/GenBank/DDBJ whole genome shotgun (WGS) entry which is preliminary data.</text>
</comment>
<dbReference type="InterPro" id="IPR023198">
    <property type="entry name" value="PGP-like_dom2"/>
</dbReference>
<dbReference type="RefSeq" id="WP_185064434.1">
    <property type="nucleotide sequence ID" value="NZ_BAABJP010000007.1"/>
</dbReference>
<dbReference type="EMBL" id="BAABJP010000007">
    <property type="protein sequence ID" value="GAA5151111.1"/>
    <property type="molecule type" value="Genomic_DNA"/>
</dbReference>
<evidence type="ECO:0000256" key="1">
    <source>
        <dbReference type="ARBA" id="ARBA00008106"/>
    </source>
</evidence>
<dbReference type="Proteomes" id="UP001428817">
    <property type="component" value="Unassembled WGS sequence"/>
</dbReference>
<dbReference type="InterPro" id="IPR006439">
    <property type="entry name" value="HAD-SF_hydro_IA"/>
</dbReference>